<dbReference type="PANTHER" id="PTHR22916">
    <property type="entry name" value="GLYCOSYLTRANSFERASE"/>
    <property type="match status" value="1"/>
</dbReference>
<dbReference type="Gene3D" id="3.90.550.10">
    <property type="entry name" value="Spore Coat Polysaccharide Biosynthesis Protein SpsA, Chain A"/>
    <property type="match status" value="1"/>
</dbReference>
<dbReference type="InterPro" id="IPR029044">
    <property type="entry name" value="Nucleotide-diphossugar_trans"/>
</dbReference>
<feature type="non-terminal residue" evidence="2">
    <location>
        <position position="144"/>
    </location>
</feature>
<organism evidence="2 3">
    <name type="scientific">Acinetobacter baumannii</name>
    <dbReference type="NCBI Taxonomy" id="470"/>
    <lineage>
        <taxon>Bacteria</taxon>
        <taxon>Pseudomonadati</taxon>
        <taxon>Pseudomonadota</taxon>
        <taxon>Gammaproteobacteria</taxon>
        <taxon>Moraxellales</taxon>
        <taxon>Moraxellaceae</taxon>
        <taxon>Acinetobacter</taxon>
        <taxon>Acinetobacter calcoaceticus/baumannii complex</taxon>
    </lineage>
</organism>
<dbReference type="Proteomes" id="UP000248662">
    <property type="component" value="Unassembled WGS sequence"/>
</dbReference>
<comment type="caution">
    <text evidence="2">The sequence shown here is derived from an EMBL/GenBank/DDBJ whole genome shotgun (WGS) entry which is preliminary data.</text>
</comment>
<protein>
    <submittedName>
        <fullName evidence="2">Glycosyl transferase family 2</fullName>
    </submittedName>
</protein>
<dbReference type="EMBL" id="QKWF01000210">
    <property type="protein sequence ID" value="PZM11132.1"/>
    <property type="molecule type" value="Genomic_DNA"/>
</dbReference>
<evidence type="ECO:0000313" key="2">
    <source>
        <dbReference type="EMBL" id="PZM11132.1"/>
    </source>
</evidence>
<dbReference type="InterPro" id="IPR001173">
    <property type="entry name" value="Glyco_trans_2-like"/>
</dbReference>
<name>A0A3F3MJE0_ACIBA</name>
<proteinExistence type="predicted"/>
<reference evidence="2 3" key="1">
    <citation type="submission" date="2018-06" db="EMBL/GenBank/DDBJ databases">
        <title>Carbapenemase-producing Acinetobacter spp. from environmental sources in an hospital from French Polynesia.</title>
        <authorList>
            <person name="Bonnin R.A."/>
            <person name="Levy M."/>
            <person name="Cuzon G."/>
            <person name="Dortet L."/>
            <person name="Naas T."/>
        </authorList>
    </citation>
    <scope>NUCLEOTIDE SEQUENCE [LARGE SCALE GENOMIC DNA]</scope>
    <source>
        <strain evidence="2 3">R10</strain>
    </source>
</reference>
<dbReference type="RefSeq" id="WP_146239075.1">
    <property type="nucleotide sequence ID" value="NZ_QKWF01000210.1"/>
</dbReference>
<sequence>MQNQPLVTVYIPTFNRVELLKRAVKSVQDQTYKNLEIIIVDDCSIDGTHEYLEQIAKEDKRIRYFLKEKNSGACVSRNIAIENAKGEFITGLDDDDYFLKSRIEDFVENYFVMKTDIQCSTYTELCSNGEVVNTNHRLDNINYK</sequence>
<dbReference type="SUPFAM" id="SSF53448">
    <property type="entry name" value="Nucleotide-diphospho-sugar transferases"/>
    <property type="match status" value="1"/>
</dbReference>
<gene>
    <name evidence="2" type="ORF">DOL94_16665</name>
</gene>
<dbReference type="CDD" id="cd00761">
    <property type="entry name" value="Glyco_tranf_GTA_type"/>
    <property type="match status" value="1"/>
</dbReference>
<evidence type="ECO:0000313" key="3">
    <source>
        <dbReference type="Proteomes" id="UP000248662"/>
    </source>
</evidence>
<accession>A0A3F3MJE0</accession>
<keyword evidence="2" id="KW-0808">Transferase</keyword>
<feature type="domain" description="Glycosyltransferase 2-like" evidence="1">
    <location>
        <begin position="8"/>
        <end position="117"/>
    </location>
</feature>
<dbReference type="Pfam" id="PF00535">
    <property type="entry name" value="Glycos_transf_2"/>
    <property type="match status" value="1"/>
</dbReference>
<evidence type="ECO:0000259" key="1">
    <source>
        <dbReference type="Pfam" id="PF00535"/>
    </source>
</evidence>
<dbReference type="AlphaFoldDB" id="A0A3F3MJE0"/>
<dbReference type="GO" id="GO:0016758">
    <property type="term" value="F:hexosyltransferase activity"/>
    <property type="evidence" value="ECO:0007669"/>
    <property type="project" value="UniProtKB-ARBA"/>
</dbReference>
<dbReference type="PANTHER" id="PTHR22916:SF3">
    <property type="entry name" value="UDP-GLCNAC:BETAGAL BETA-1,3-N-ACETYLGLUCOSAMINYLTRANSFERASE-LIKE PROTEIN 1"/>
    <property type="match status" value="1"/>
</dbReference>